<dbReference type="EMBL" id="JABACI010000001">
    <property type="protein sequence ID" value="NLP83041.1"/>
    <property type="molecule type" value="Genomic_DNA"/>
</dbReference>
<dbReference type="Gene3D" id="3.40.50.1220">
    <property type="entry name" value="TPP-binding domain"/>
    <property type="match status" value="1"/>
</dbReference>
<dbReference type="InterPro" id="IPR029061">
    <property type="entry name" value="THDP-binding"/>
</dbReference>
<accession>A0ABX1K7P9</accession>
<dbReference type="HAMAP" id="MF_01659">
    <property type="entry name" value="MenD"/>
    <property type="match status" value="1"/>
</dbReference>
<evidence type="ECO:0000256" key="2">
    <source>
        <dbReference type="ARBA" id="ARBA00022723"/>
    </source>
</evidence>
<protein>
    <recommendedName>
        <fullName evidence="6">2-succinyl-5-enolpyruvyl-6-hydroxy-3-cyclohexene-1-carboxylate synthase</fullName>
        <shortName evidence="6">SEPHCHC synthase</shortName>
        <ecNumber evidence="6">2.2.1.9</ecNumber>
    </recommendedName>
    <alternativeName>
        <fullName evidence="6">Menaquinone biosynthesis protein MenD</fullName>
    </alternativeName>
</protein>
<feature type="region of interest" description="Disordered" evidence="7">
    <location>
        <begin position="234"/>
        <end position="274"/>
    </location>
</feature>
<evidence type="ECO:0000259" key="8">
    <source>
        <dbReference type="Pfam" id="PF02776"/>
    </source>
</evidence>
<organism evidence="9 10">
    <name type="scientific">Microbacterium salsuginis</name>
    <dbReference type="NCBI Taxonomy" id="2722803"/>
    <lineage>
        <taxon>Bacteria</taxon>
        <taxon>Bacillati</taxon>
        <taxon>Actinomycetota</taxon>
        <taxon>Actinomycetes</taxon>
        <taxon>Micrococcales</taxon>
        <taxon>Microbacteriaceae</taxon>
        <taxon>Microbacterium</taxon>
    </lineage>
</organism>
<evidence type="ECO:0000256" key="6">
    <source>
        <dbReference type="HAMAP-Rule" id="MF_01659"/>
    </source>
</evidence>
<sequence>MTPGVSAEPSADVTEPRSADGATEPAGAPVTALAPAPATDAAAALLGRLVELGVRHIVLSPGSRSQALALVAAELERRGVIRLHIRVDERVAGFTALGIGRETRMPAAVVCTSGTAVANLLPAALEAHHSAVPLLLLTADRPPELRGVGANQTTRQPGMFAPTVRFEADLPVPDQTDGDGCGEHSAMLRSVADEAVAASLGAGVRAAGPVHLNLPYREPLSGALPSWLGVPSVELGTRPDRDPDAAPADAPPEDEASGALYQGGGGIGEADVPAEPEDPFVLVRGPRTVVLAGADAGPDAEALAHAGGWPLIAEIVSGARFGRNLVHGYRALLSDPDLGGRIERVVVLGHPTLSRESSALLSDPAVEIVALRGTGEPLNLNAATIAADTVAVASGDADRAWLGAWLQASRAASVDLTPPAPDADALASAVPQERLGAIAAELEVIRAPLDRAGLVDAAWRATWPHDRLVFGSSRLVRVADALLPGKKVPVHANRGLAGIDGTVATALGIALASQSDGRPGVTRVLLGDLALLHDVGALLLPPREEEPRIQVLVGNDGGGTIFDALEVAAVADPEVMDRVLYTPHAVQLAQLARAYGWEYHRVTTRSEIDQVLTSPVTGRQLIEVPLER</sequence>
<feature type="domain" description="Thiamine pyrophosphate enzyme N-terminal TPP-binding" evidence="8">
    <location>
        <begin position="41"/>
        <end position="152"/>
    </location>
</feature>
<dbReference type="InterPro" id="IPR004433">
    <property type="entry name" value="MenaQ_synth_MenD"/>
</dbReference>
<comment type="similarity">
    <text evidence="6">Belongs to the TPP enzyme family. MenD subfamily.</text>
</comment>
<dbReference type="Gene3D" id="3.40.50.970">
    <property type="match status" value="2"/>
</dbReference>
<evidence type="ECO:0000313" key="10">
    <source>
        <dbReference type="Proteomes" id="UP001429745"/>
    </source>
</evidence>
<dbReference type="SUPFAM" id="SSF52518">
    <property type="entry name" value="Thiamin diphosphate-binding fold (THDP-binding)"/>
    <property type="match status" value="2"/>
</dbReference>
<keyword evidence="5 6" id="KW-0464">Manganese</keyword>
<gene>
    <name evidence="6 9" type="primary">menD</name>
    <name evidence="9" type="ORF">HF576_04215</name>
</gene>
<keyword evidence="3 6" id="KW-0460">Magnesium</keyword>
<comment type="pathway">
    <text evidence="6">Quinol/quinone metabolism; 1,4-dihydroxy-2-naphthoate biosynthesis; 1,4-dihydroxy-2-naphthoate from chorismate: step 2/7.</text>
</comment>
<evidence type="ECO:0000256" key="4">
    <source>
        <dbReference type="ARBA" id="ARBA00023052"/>
    </source>
</evidence>
<comment type="pathway">
    <text evidence="6">Quinol/quinone metabolism; menaquinone biosynthesis.</text>
</comment>
<dbReference type="EC" id="2.2.1.9" evidence="6"/>
<feature type="region of interest" description="Disordered" evidence="7">
    <location>
        <begin position="1"/>
        <end position="30"/>
    </location>
</feature>
<dbReference type="PIRSF" id="PIRSF004983">
    <property type="entry name" value="MenD"/>
    <property type="match status" value="1"/>
</dbReference>
<evidence type="ECO:0000256" key="5">
    <source>
        <dbReference type="ARBA" id="ARBA00023211"/>
    </source>
</evidence>
<name>A0ABX1K7P9_9MICO</name>
<dbReference type="CDD" id="cd07037">
    <property type="entry name" value="TPP_PYR_MenD"/>
    <property type="match status" value="1"/>
</dbReference>
<dbReference type="Proteomes" id="UP001429745">
    <property type="component" value="Unassembled WGS sequence"/>
</dbReference>
<evidence type="ECO:0000256" key="7">
    <source>
        <dbReference type="SAM" id="MobiDB-lite"/>
    </source>
</evidence>
<dbReference type="CDD" id="cd02009">
    <property type="entry name" value="TPP_SHCHC_synthase"/>
    <property type="match status" value="1"/>
</dbReference>
<comment type="cofactor">
    <cofactor evidence="6">
        <name>thiamine diphosphate</name>
        <dbReference type="ChEBI" id="CHEBI:58937"/>
    </cofactor>
    <text evidence="6">Binds 1 thiamine pyrophosphate per subunit.</text>
</comment>
<proteinExistence type="inferred from homology"/>
<dbReference type="RefSeq" id="WP_168911492.1">
    <property type="nucleotide sequence ID" value="NZ_JABACI010000001.1"/>
</dbReference>
<keyword evidence="1 6" id="KW-0808">Transferase</keyword>
<keyword evidence="6" id="KW-0474">Menaquinone biosynthesis</keyword>
<dbReference type="Pfam" id="PF02776">
    <property type="entry name" value="TPP_enzyme_N"/>
    <property type="match status" value="1"/>
</dbReference>
<keyword evidence="2 6" id="KW-0479">Metal-binding</keyword>
<comment type="cofactor">
    <cofactor evidence="6">
        <name>Mg(2+)</name>
        <dbReference type="ChEBI" id="CHEBI:18420"/>
    </cofactor>
    <cofactor evidence="6">
        <name>Mn(2+)</name>
        <dbReference type="ChEBI" id="CHEBI:29035"/>
    </cofactor>
</comment>
<dbReference type="GO" id="GO:0070204">
    <property type="term" value="F:2-succinyl-5-enolpyruvyl-6-hydroxy-3-cyclohexene-1-carboxylic-acid synthase activity"/>
    <property type="evidence" value="ECO:0007669"/>
    <property type="project" value="UniProtKB-EC"/>
</dbReference>
<dbReference type="PANTHER" id="PTHR42916:SF1">
    <property type="entry name" value="PROTEIN PHYLLO, CHLOROPLASTIC"/>
    <property type="match status" value="1"/>
</dbReference>
<comment type="caution">
    <text evidence="9">The sequence shown here is derived from an EMBL/GenBank/DDBJ whole genome shotgun (WGS) entry which is preliminary data.</text>
</comment>
<dbReference type="PANTHER" id="PTHR42916">
    <property type="entry name" value="2-SUCCINYL-5-ENOLPYRUVYL-6-HYDROXY-3-CYCLOHEXENE-1-CARBOXYLATE SYNTHASE"/>
    <property type="match status" value="1"/>
</dbReference>
<dbReference type="InterPro" id="IPR012001">
    <property type="entry name" value="Thiamin_PyroP_enz_TPP-bd_dom"/>
</dbReference>
<comment type="function">
    <text evidence="6">Catalyzes the thiamine diphosphate-dependent decarboxylation of 2-oxoglutarate and the subsequent addition of the resulting succinic semialdehyde-thiamine pyrophosphate anion to isochorismate to yield 2-succinyl-5-enolpyruvyl-6-hydroxy-3-cyclohexene-1-carboxylate (SEPHCHC).</text>
</comment>
<evidence type="ECO:0000256" key="3">
    <source>
        <dbReference type="ARBA" id="ARBA00022842"/>
    </source>
</evidence>
<evidence type="ECO:0000256" key="1">
    <source>
        <dbReference type="ARBA" id="ARBA00022679"/>
    </source>
</evidence>
<comment type="subunit">
    <text evidence="6">Homodimer.</text>
</comment>
<dbReference type="NCBIfam" id="TIGR00173">
    <property type="entry name" value="menD"/>
    <property type="match status" value="1"/>
</dbReference>
<keyword evidence="10" id="KW-1185">Reference proteome</keyword>
<comment type="catalytic activity">
    <reaction evidence="6">
        <text>isochorismate + 2-oxoglutarate + H(+) = 5-enolpyruvoyl-6-hydroxy-2-succinyl-cyclohex-3-ene-1-carboxylate + CO2</text>
        <dbReference type="Rhea" id="RHEA:25593"/>
        <dbReference type="ChEBI" id="CHEBI:15378"/>
        <dbReference type="ChEBI" id="CHEBI:16526"/>
        <dbReference type="ChEBI" id="CHEBI:16810"/>
        <dbReference type="ChEBI" id="CHEBI:29780"/>
        <dbReference type="ChEBI" id="CHEBI:58818"/>
        <dbReference type="EC" id="2.2.1.9"/>
    </reaction>
</comment>
<reference evidence="9 10" key="1">
    <citation type="submission" date="2020-04" db="EMBL/GenBank/DDBJ databases">
        <title>CFH 90308 Microbacterium sp.</title>
        <authorList>
            <person name="Nie G."/>
            <person name="Ming H."/>
            <person name="Xia T."/>
        </authorList>
    </citation>
    <scope>NUCLEOTIDE SEQUENCE [LARGE SCALE GENOMIC DNA]</scope>
    <source>
        <strain evidence="9 10">CFH 90308</strain>
    </source>
</reference>
<evidence type="ECO:0000313" key="9">
    <source>
        <dbReference type="EMBL" id="NLP83041.1"/>
    </source>
</evidence>
<keyword evidence="4 6" id="KW-0786">Thiamine pyrophosphate</keyword>